<dbReference type="Proteomes" id="UP001165121">
    <property type="component" value="Unassembled WGS sequence"/>
</dbReference>
<protein>
    <submittedName>
        <fullName evidence="2">Unnamed protein product</fullName>
    </submittedName>
</protein>
<feature type="region of interest" description="Disordered" evidence="1">
    <location>
        <begin position="435"/>
        <end position="458"/>
    </location>
</feature>
<feature type="compositionally biased region" description="Low complexity" evidence="1">
    <location>
        <begin position="500"/>
        <end position="515"/>
    </location>
</feature>
<evidence type="ECO:0000313" key="2">
    <source>
        <dbReference type="EMBL" id="GMF45283.1"/>
    </source>
</evidence>
<organism evidence="2 3">
    <name type="scientific">Phytophthora fragariaefolia</name>
    <dbReference type="NCBI Taxonomy" id="1490495"/>
    <lineage>
        <taxon>Eukaryota</taxon>
        <taxon>Sar</taxon>
        <taxon>Stramenopiles</taxon>
        <taxon>Oomycota</taxon>
        <taxon>Peronosporomycetes</taxon>
        <taxon>Peronosporales</taxon>
        <taxon>Peronosporaceae</taxon>
        <taxon>Phytophthora</taxon>
    </lineage>
</organism>
<proteinExistence type="predicted"/>
<gene>
    <name evidence="2" type="ORF">Pfra01_001613900</name>
</gene>
<dbReference type="EMBL" id="BSXT01001802">
    <property type="protein sequence ID" value="GMF45283.1"/>
    <property type="molecule type" value="Genomic_DNA"/>
</dbReference>
<feature type="region of interest" description="Disordered" evidence="1">
    <location>
        <begin position="368"/>
        <end position="420"/>
    </location>
</feature>
<comment type="caution">
    <text evidence="2">The sequence shown here is derived from an EMBL/GenBank/DDBJ whole genome shotgun (WGS) entry which is preliminary data.</text>
</comment>
<name>A0A9W6XU59_9STRA</name>
<feature type="compositionally biased region" description="Polar residues" evidence="1">
    <location>
        <begin position="375"/>
        <end position="384"/>
    </location>
</feature>
<keyword evidence="3" id="KW-1185">Reference proteome</keyword>
<accession>A0A9W6XU59</accession>
<feature type="region of interest" description="Disordered" evidence="1">
    <location>
        <begin position="69"/>
        <end position="129"/>
    </location>
</feature>
<feature type="compositionally biased region" description="Polar residues" evidence="1">
    <location>
        <begin position="91"/>
        <end position="123"/>
    </location>
</feature>
<reference evidence="2" key="1">
    <citation type="submission" date="2023-04" db="EMBL/GenBank/DDBJ databases">
        <title>Phytophthora fragariaefolia NBRC 109709.</title>
        <authorList>
            <person name="Ichikawa N."/>
            <person name="Sato H."/>
            <person name="Tonouchi N."/>
        </authorList>
    </citation>
    <scope>NUCLEOTIDE SEQUENCE</scope>
    <source>
        <strain evidence="2">NBRC 109709</strain>
    </source>
</reference>
<sequence>MSRPTLLGGRDEFLLQYPARLEPPTERDIARHRFTVQHGKKRRSFQAPDAVTFKTWLAAIDQALGPKKDEEQLLAPPSSTTSTATTAASSQMSAPGSTGADLSSRSRASTVGSNVSSQRSHASTARAPPMRLTLERPCFTRDPKNFKLLWLHRPAWMFPSAAHSDEADCSELDLGAKKELESETEVDYDTDDVELAIQTVSDAEDTQSENNGLASDESALDGSSTELLVDDIVDGFAGDGTLNSSMSVEDVFKDSEQESGSDSGEFVASAAISTSPVNASKFEELADMVTLRKADSSNTVENAAFVSTVVDKPIGAGNSLELLRPRSTSNDAEHIDSEVNAVVAALVSAVLDQNDADTAFYNDLVSVNDDHTDPESTTSSTVETIPQAVMESDVKHEDFDGVEPIASPSSSETEESESEVGIAIESRATAVVQETEDNSQMCNVEPVPASSASRSLKQRSVVQNSKRFATLASGNKWVPLDPTNSRLIWVRSSAEAGGKSVPRSSPRRSGSMSSRKWIAVDPSSTRLMWTRRVEAATRVASRYKAATNTRTWVPLEPDSSRYIWIRPQLSPLGETFADTSSSRL</sequence>
<evidence type="ECO:0000313" key="3">
    <source>
        <dbReference type="Proteomes" id="UP001165121"/>
    </source>
</evidence>
<dbReference type="AlphaFoldDB" id="A0A9W6XU59"/>
<feature type="compositionally biased region" description="Low complexity" evidence="1">
    <location>
        <begin position="75"/>
        <end position="90"/>
    </location>
</feature>
<feature type="region of interest" description="Disordered" evidence="1">
    <location>
        <begin position="200"/>
        <end position="222"/>
    </location>
</feature>
<feature type="region of interest" description="Disordered" evidence="1">
    <location>
        <begin position="493"/>
        <end position="515"/>
    </location>
</feature>
<dbReference type="OrthoDB" id="129532at2759"/>
<evidence type="ECO:0000256" key="1">
    <source>
        <dbReference type="SAM" id="MobiDB-lite"/>
    </source>
</evidence>